<reference evidence="2 3" key="1">
    <citation type="submission" date="2021-05" db="EMBL/GenBank/DDBJ databases">
        <title>Roseococcus sp. XZZS9, whole genome shotgun sequencing project.</title>
        <authorList>
            <person name="Zhao G."/>
            <person name="Shen L."/>
        </authorList>
    </citation>
    <scope>NUCLEOTIDE SEQUENCE [LARGE SCALE GENOMIC DNA]</scope>
    <source>
        <strain evidence="2 3">XZZS9</strain>
    </source>
</reference>
<dbReference type="SUPFAM" id="SSF51735">
    <property type="entry name" value="NAD(P)-binding Rossmann-fold domains"/>
    <property type="match status" value="1"/>
</dbReference>
<keyword evidence="3" id="KW-1185">Reference proteome</keyword>
<evidence type="ECO:0000313" key="3">
    <source>
        <dbReference type="Proteomes" id="UP000766336"/>
    </source>
</evidence>
<name>A0ABS5QGN5_9PROT</name>
<dbReference type="InterPro" id="IPR036291">
    <property type="entry name" value="NAD(P)-bd_dom_sf"/>
</dbReference>
<proteinExistence type="predicted"/>
<organism evidence="2 3">
    <name type="scientific">Roseococcus pinisoli</name>
    <dbReference type="NCBI Taxonomy" id="2835040"/>
    <lineage>
        <taxon>Bacteria</taxon>
        <taxon>Pseudomonadati</taxon>
        <taxon>Pseudomonadota</taxon>
        <taxon>Alphaproteobacteria</taxon>
        <taxon>Acetobacterales</taxon>
        <taxon>Roseomonadaceae</taxon>
        <taxon>Roseococcus</taxon>
    </lineage>
</organism>
<evidence type="ECO:0000256" key="1">
    <source>
        <dbReference type="ARBA" id="ARBA00023027"/>
    </source>
</evidence>
<protein>
    <submittedName>
        <fullName evidence="2">SDR family NAD(P)-dependent oxidoreductase</fullName>
    </submittedName>
</protein>
<comment type="caution">
    <text evidence="2">The sequence shown here is derived from an EMBL/GenBank/DDBJ whole genome shotgun (WGS) entry which is preliminary data.</text>
</comment>
<accession>A0ABS5QGN5</accession>
<dbReference type="Proteomes" id="UP000766336">
    <property type="component" value="Unassembled WGS sequence"/>
</dbReference>
<dbReference type="PANTHER" id="PTHR43574">
    <property type="entry name" value="EPIMERASE-RELATED"/>
    <property type="match status" value="1"/>
</dbReference>
<sequence length="289" mass="30764">MKGTLLVVGWGFSGSAIAARAARSGFRVVATTRSPRSASAPNGVELCDFADPAPYSRATHLIATAPPGPEGDPVWALHGEALKAAPLRWAGYLSTTGVYGDRQGAWVDEHTAPAPGQSRSRRRLSAEGQWAALETVCALDLFRTAGIYGPGRSAFDDLRAGKARRIDRPGHAFGRIHREDIARAVLAAMSSAPRDGSRILHLADDEPAEPSAVTAEAARLLGLAPPPLTPFEEAWAGMSEMGRSFWSEDRRVSNVATKAALSLDWAYPTYREGLGAILAEERAQGPAQE</sequence>
<dbReference type="Gene3D" id="3.40.50.720">
    <property type="entry name" value="NAD(P)-binding Rossmann-like Domain"/>
    <property type="match status" value="1"/>
</dbReference>
<dbReference type="RefSeq" id="WP_213671244.1">
    <property type="nucleotide sequence ID" value="NZ_JAHCDA010000003.1"/>
</dbReference>
<gene>
    <name evidence="2" type="ORF">KHU32_16450</name>
</gene>
<dbReference type="EMBL" id="JAHCDA010000003">
    <property type="protein sequence ID" value="MBS7812543.1"/>
    <property type="molecule type" value="Genomic_DNA"/>
</dbReference>
<evidence type="ECO:0000313" key="2">
    <source>
        <dbReference type="EMBL" id="MBS7812543.1"/>
    </source>
</evidence>
<keyword evidence="1" id="KW-0520">NAD</keyword>